<organism evidence="1 2">
    <name type="scientific">Homarus americanus</name>
    <name type="common">American lobster</name>
    <dbReference type="NCBI Taxonomy" id="6706"/>
    <lineage>
        <taxon>Eukaryota</taxon>
        <taxon>Metazoa</taxon>
        <taxon>Ecdysozoa</taxon>
        <taxon>Arthropoda</taxon>
        <taxon>Crustacea</taxon>
        <taxon>Multicrustacea</taxon>
        <taxon>Malacostraca</taxon>
        <taxon>Eumalacostraca</taxon>
        <taxon>Eucarida</taxon>
        <taxon>Decapoda</taxon>
        <taxon>Pleocyemata</taxon>
        <taxon>Astacidea</taxon>
        <taxon>Nephropoidea</taxon>
        <taxon>Nephropidae</taxon>
        <taxon>Homarus</taxon>
    </lineage>
</organism>
<dbReference type="EMBL" id="JAHLQT010031743">
    <property type="protein sequence ID" value="KAG7160026.1"/>
    <property type="molecule type" value="Genomic_DNA"/>
</dbReference>
<proteinExistence type="predicted"/>
<keyword evidence="2" id="KW-1185">Reference proteome</keyword>
<evidence type="ECO:0000313" key="2">
    <source>
        <dbReference type="Proteomes" id="UP000747542"/>
    </source>
</evidence>
<evidence type="ECO:0000313" key="1">
    <source>
        <dbReference type="EMBL" id="KAG7160026.1"/>
    </source>
</evidence>
<sequence length="17" mass="1973">MTVFPPAWWLLGEGRRG</sequence>
<dbReference type="AlphaFoldDB" id="A0A8J5MQH7"/>
<dbReference type="Proteomes" id="UP000747542">
    <property type="component" value="Unassembled WGS sequence"/>
</dbReference>
<protein>
    <submittedName>
        <fullName evidence="1">Uncharacterized protein</fullName>
    </submittedName>
</protein>
<reference evidence="1" key="1">
    <citation type="journal article" date="2021" name="Sci. Adv.">
        <title>The American lobster genome reveals insights on longevity, neural, and immune adaptations.</title>
        <authorList>
            <person name="Polinski J.M."/>
            <person name="Zimin A.V."/>
            <person name="Clark K.F."/>
            <person name="Kohn A.B."/>
            <person name="Sadowski N."/>
            <person name="Timp W."/>
            <person name="Ptitsyn A."/>
            <person name="Khanna P."/>
            <person name="Romanova D.Y."/>
            <person name="Williams P."/>
            <person name="Greenwood S.J."/>
            <person name="Moroz L.L."/>
            <person name="Walt D.R."/>
            <person name="Bodnar A.G."/>
        </authorList>
    </citation>
    <scope>NUCLEOTIDE SEQUENCE</scope>
    <source>
        <strain evidence="1">GMGI-L3</strain>
    </source>
</reference>
<name>A0A8J5MQH7_HOMAM</name>
<comment type="caution">
    <text evidence="1">The sequence shown here is derived from an EMBL/GenBank/DDBJ whole genome shotgun (WGS) entry which is preliminary data.</text>
</comment>
<accession>A0A8J5MQH7</accession>
<gene>
    <name evidence="1" type="ORF">Hamer_G017478</name>
</gene>